<dbReference type="CDD" id="cd02440">
    <property type="entry name" value="AdoMet_MTases"/>
    <property type="match status" value="1"/>
</dbReference>
<evidence type="ECO:0000256" key="1">
    <source>
        <dbReference type="ARBA" id="ARBA00018517"/>
    </source>
</evidence>
<dbReference type="Proteomes" id="UP001287356">
    <property type="component" value="Unassembled WGS sequence"/>
</dbReference>
<comment type="catalytic activity">
    <reaction evidence="3">
        <text>a 5'-end (N(2),N(7)-dimethyl 5'-triphosphoguanosine)-ribonucleoside in snoRNA + S-adenosyl-L-methionine = a 5'-end (N(2),N(2),N(7)-trimethyl 5'-triphosphoguanosine)-ribonucleoside in snoRNA + S-adenosyl-L-homocysteine + H(+)</text>
        <dbReference type="Rhea" id="RHEA:78507"/>
        <dbReference type="Rhea" id="RHEA-COMP:19088"/>
        <dbReference type="Rhea" id="RHEA-COMP:19090"/>
        <dbReference type="ChEBI" id="CHEBI:15378"/>
        <dbReference type="ChEBI" id="CHEBI:57856"/>
        <dbReference type="ChEBI" id="CHEBI:59789"/>
        <dbReference type="ChEBI" id="CHEBI:167623"/>
        <dbReference type="ChEBI" id="CHEBI:172880"/>
    </reaction>
    <physiologicalReaction direction="left-to-right" evidence="3">
        <dbReference type="Rhea" id="RHEA:78508"/>
    </physiologicalReaction>
</comment>
<dbReference type="Gene3D" id="3.40.50.150">
    <property type="entry name" value="Vaccinia Virus protein VP39"/>
    <property type="match status" value="1"/>
</dbReference>
<dbReference type="GO" id="GO:0071164">
    <property type="term" value="F:RNA cap trimethylguanosine synthase activity"/>
    <property type="evidence" value="ECO:0007669"/>
    <property type="project" value="TreeGrafter"/>
</dbReference>
<evidence type="ECO:0000256" key="5">
    <source>
        <dbReference type="ARBA" id="ARBA00048763"/>
    </source>
</evidence>
<evidence type="ECO:0000256" key="6">
    <source>
        <dbReference type="ARBA" id="ARBA00049075"/>
    </source>
</evidence>
<dbReference type="PANTHER" id="PTHR14741:SF32">
    <property type="entry name" value="TRIMETHYLGUANOSINE SYNTHASE"/>
    <property type="match status" value="1"/>
</dbReference>
<keyword evidence="9" id="KW-1185">Reference proteome</keyword>
<dbReference type="EMBL" id="JAULSN010000001">
    <property type="protein sequence ID" value="KAK3383775.1"/>
    <property type="molecule type" value="Genomic_DNA"/>
</dbReference>
<reference evidence="8" key="1">
    <citation type="journal article" date="2023" name="Mol. Phylogenet. Evol.">
        <title>Genome-scale phylogeny and comparative genomics of the fungal order Sordariales.</title>
        <authorList>
            <person name="Hensen N."/>
            <person name="Bonometti L."/>
            <person name="Westerberg I."/>
            <person name="Brannstrom I.O."/>
            <person name="Guillou S."/>
            <person name="Cros-Aarteil S."/>
            <person name="Calhoun S."/>
            <person name="Haridas S."/>
            <person name="Kuo A."/>
            <person name="Mondo S."/>
            <person name="Pangilinan J."/>
            <person name="Riley R."/>
            <person name="LaButti K."/>
            <person name="Andreopoulos B."/>
            <person name="Lipzen A."/>
            <person name="Chen C."/>
            <person name="Yan M."/>
            <person name="Daum C."/>
            <person name="Ng V."/>
            <person name="Clum A."/>
            <person name="Steindorff A."/>
            <person name="Ohm R.A."/>
            <person name="Martin F."/>
            <person name="Silar P."/>
            <person name="Natvig D.O."/>
            <person name="Lalanne C."/>
            <person name="Gautier V."/>
            <person name="Ament-Velasquez S.L."/>
            <person name="Kruys A."/>
            <person name="Hutchinson M.I."/>
            <person name="Powell A.J."/>
            <person name="Barry K."/>
            <person name="Miller A.N."/>
            <person name="Grigoriev I.V."/>
            <person name="Debuchy R."/>
            <person name="Gladieux P."/>
            <person name="Hiltunen Thoren M."/>
            <person name="Johannesson H."/>
        </authorList>
    </citation>
    <scope>NUCLEOTIDE SEQUENCE</scope>
    <source>
        <strain evidence="8">CBS 958.72</strain>
    </source>
</reference>
<evidence type="ECO:0000313" key="9">
    <source>
        <dbReference type="Proteomes" id="UP001287356"/>
    </source>
</evidence>
<dbReference type="PANTHER" id="PTHR14741">
    <property type="entry name" value="S-ADENOSYLMETHIONINE-DEPENDENT METHYLTRANSFERASE RELATED"/>
    <property type="match status" value="1"/>
</dbReference>
<sequence>MALTIAHDQLPLTDECRHYEVLGDVPWDIQKYWHQRYSIFESYDYDVRLTDEAWFGVTPEPVAKKIAEDLAAWSSSESKTKNHMTKKKKGTIIDMFGGAGGNVIAFALSEEWARVVAIEKDAATLACAQHNADVYGVREAITFVLGDSLAFMARLRRCHKLPSVSKSSGQQADDTEMEDGEQYDEDDEIETLLRSIDPAGATVFASPPWGGVSYAELEVFDLSRMEPYSLADLHGACAPLEHTLFLPRSSDVRQVAGVLAPSLGNQGGGKLDVVQYCMNGASKAMVVFVPASESLLSSSAAAAAVK</sequence>
<comment type="catalytic activity">
    <reaction evidence="4">
        <text>a 5'-end (N(7)-methyl 5'-triphosphoguanosine)-ribonucleoside in snoRNA + S-adenosyl-L-methionine = a 5'-end (N(2),N(7)-dimethyl 5'-triphosphoguanosine)-ribonucleoside in snoRNA + S-adenosyl-L-homocysteine + H(+)</text>
        <dbReference type="Rhea" id="RHEA:78475"/>
        <dbReference type="Rhea" id="RHEA-COMP:19086"/>
        <dbReference type="Rhea" id="RHEA-COMP:19088"/>
        <dbReference type="ChEBI" id="CHEBI:15378"/>
        <dbReference type="ChEBI" id="CHEBI:57856"/>
        <dbReference type="ChEBI" id="CHEBI:59789"/>
        <dbReference type="ChEBI" id="CHEBI:156461"/>
        <dbReference type="ChEBI" id="CHEBI:172880"/>
    </reaction>
    <physiologicalReaction direction="left-to-right" evidence="4">
        <dbReference type="Rhea" id="RHEA:78476"/>
    </physiologicalReaction>
</comment>
<keyword evidence="8" id="KW-0489">Methyltransferase</keyword>
<dbReference type="InterPro" id="IPR029063">
    <property type="entry name" value="SAM-dependent_MTases_sf"/>
</dbReference>
<comment type="caution">
    <text evidence="8">The sequence shown here is derived from an EMBL/GenBank/DDBJ whole genome shotgun (WGS) entry which is preliminary data.</text>
</comment>
<accession>A0AAE0NLR3</accession>
<dbReference type="Pfam" id="PF09445">
    <property type="entry name" value="Methyltransf_15"/>
    <property type="match status" value="1"/>
</dbReference>
<dbReference type="SUPFAM" id="SSF53335">
    <property type="entry name" value="S-adenosyl-L-methionine-dependent methyltransferases"/>
    <property type="match status" value="1"/>
</dbReference>
<evidence type="ECO:0000256" key="3">
    <source>
        <dbReference type="ARBA" id="ARBA00047418"/>
    </source>
</evidence>
<name>A0AAE0NLR3_9PEZI</name>
<keyword evidence="8" id="KW-0808">Transferase</keyword>
<protein>
    <recommendedName>
        <fullName evidence="1">Trimethylguanosine synthase</fullName>
    </recommendedName>
    <alternativeName>
        <fullName evidence="7">Cap-specific guanine-N(2) methyltransferase</fullName>
    </alternativeName>
</protein>
<organism evidence="8 9">
    <name type="scientific">Lasiosphaeria ovina</name>
    <dbReference type="NCBI Taxonomy" id="92902"/>
    <lineage>
        <taxon>Eukaryota</taxon>
        <taxon>Fungi</taxon>
        <taxon>Dikarya</taxon>
        <taxon>Ascomycota</taxon>
        <taxon>Pezizomycotina</taxon>
        <taxon>Sordariomycetes</taxon>
        <taxon>Sordariomycetidae</taxon>
        <taxon>Sordariales</taxon>
        <taxon>Lasiosphaeriaceae</taxon>
        <taxon>Lasiosphaeria</taxon>
    </lineage>
</organism>
<dbReference type="GO" id="GO:0005634">
    <property type="term" value="C:nucleus"/>
    <property type="evidence" value="ECO:0007669"/>
    <property type="project" value="TreeGrafter"/>
</dbReference>
<comment type="catalytic activity">
    <reaction evidence="5">
        <text>a 5'-end (N(2),N(7)-dimethyl 5'-triphosphoguanosine)-ribonucleoside in snRNA + S-adenosyl-L-methionine = a 5'-end (N(2),N(2),N(7)-trimethyl 5'-triphosphoguanosine)-ribonucleoside in snRNA + S-adenosyl-L-homocysteine + H(+)</text>
        <dbReference type="Rhea" id="RHEA:78479"/>
        <dbReference type="Rhea" id="RHEA-COMP:19087"/>
        <dbReference type="Rhea" id="RHEA-COMP:19089"/>
        <dbReference type="ChEBI" id="CHEBI:15378"/>
        <dbReference type="ChEBI" id="CHEBI:57856"/>
        <dbReference type="ChEBI" id="CHEBI:59789"/>
        <dbReference type="ChEBI" id="CHEBI:167623"/>
        <dbReference type="ChEBI" id="CHEBI:172880"/>
    </reaction>
    <physiologicalReaction direction="left-to-right" evidence="5">
        <dbReference type="Rhea" id="RHEA:78480"/>
    </physiologicalReaction>
</comment>
<gene>
    <name evidence="8" type="ORF">B0T24DRAFT_606228</name>
</gene>
<comment type="catalytic activity">
    <reaction evidence="6">
        <text>a 5'-end (N(7)-methyl 5'-triphosphoguanosine)-ribonucleoside in snRNA + S-adenosyl-L-methionine = a 5'-end (N(2),N(7)-dimethyl 5'-triphosphoguanosine)-ribonucleoside in snRNA + S-adenosyl-L-homocysteine + H(+)</text>
        <dbReference type="Rhea" id="RHEA:78471"/>
        <dbReference type="Rhea" id="RHEA-COMP:19085"/>
        <dbReference type="Rhea" id="RHEA-COMP:19087"/>
        <dbReference type="ChEBI" id="CHEBI:15378"/>
        <dbReference type="ChEBI" id="CHEBI:57856"/>
        <dbReference type="ChEBI" id="CHEBI:59789"/>
        <dbReference type="ChEBI" id="CHEBI:156461"/>
        <dbReference type="ChEBI" id="CHEBI:172880"/>
    </reaction>
    <physiologicalReaction direction="left-to-right" evidence="6">
        <dbReference type="Rhea" id="RHEA:78472"/>
    </physiologicalReaction>
</comment>
<evidence type="ECO:0000256" key="4">
    <source>
        <dbReference type="ARBA" id="ARBA00048740"/>
    </source>
</evidence>
<reference evidence="8" key="2">
    <citation type="submission" date="2023-06" db="EMBL/GenBank/DDBJ databases">
        <authorList>
            <consortium name="Lawrence Berkeley National Laboratory"/>
            <person name="Haridas S."/>
            <person name="Hensen N."/>
            <person name="Bonometti L."/>
            <person name="Westerberg I."/>
            <person name="Brannstrom I.O."/>
            <person name="Guillou S."/>
            <person name="Cros-Aarteil S."/>
            <person name="Calhoun S."/>
            <person name="Kuo A."/>
            <person name="Mondo S."/>
            <person name="Pangilinan J."/>
            <person name="Riley R."/>
            <person name="Labutti K."/>
            <person name="Andreopoulos B."/>
            <person name="Lipzen A."/>
            <person name="Chen C."/>
            <person name="Yanf M."/>
            <person name="Daum C."/>
            <person name="Ng V."/>
            <person name="Clum A."/>
            <person name="Steindorff A."/>
            <person name="Ohm R."/>
            <person name="Martin F."/>
            <person name="Silar P."/>
            <person name="Natvig D."/>
            <person name="Lalanne C."/>
            <person name="Gautier V."/>
            <person name="Ament-Velasquez S.L."/>
            <person name="Kruys A."/>
            <person name="Hutchinson M.I."/>
            <person name="Powell A.J."/>
            <person name="Barry K."/>
            <person name="Miller A.N."/>
            <person name="Grigoriev I.V."/>
            <person name="Debuchy R."/>
            <person name="Gladieux P."/>
            <person name="Thoren M.H."/>
            <person name="Johannesson H."/>
        </authorList>
    </citation>
    <scope>NUCLEOTIDE SEQUENCE</scope>
    <source>
        <strain evidence="8">CBS 958.72</strain>
    </source>
</reference>
<proteinExistence type="inferred from homology"/>
<evidence type="ECO:0000256" key="2">
    <source>
        <dbReference type="ARBA" id="ARBA00025783"/>
    </source>
</evidence>
<evidence type="ECO:0000313" key="8">
    <source>
        <dbReference type="EMBL" id="KAK3383775.1"/>
    </source>
</evidence>
<comment type="similarity">
    <text evidence="2">Belongs to the methyltransferase superfamily. Trimethylguanosine synthase family.</text>
</comment>
<dbReference type="InterPro" id="IPR019012">
    <property type="entry name" value="RNA_cap_Gua-N2-MeTrfase"/>
</dbReference>
<dbReference type="AlphaFoldDB" id="A0AAE0NLR3"/>
<evidence type="ECO:0000256" key="7">
    <source>
        <dbReference type="ARBA" id="ARBA00049790"/>
    </source>
</evidence>